<dbReference type="Gene3D" id="2.60.40.650">
    <property type="match status" value="1"/>
</dbReference>
<accession>A0A939GLU4</accession>
<dbReference type="PANTHER" id="PTHR19372">
    <property type="entry name" value="SULFITE REDUCTASE"/>
    <property type="match status" value="1"/>
</dbReference>
<protein>
    <submittedName>
        <fullName evidence="7">Sulfite oxidase</fullName>
    </submittedName>
</protein>
<reference evidence="7" key="1">
    <citation type="submission" date="2021-03" db="EMBL/GenBank/DDBJ databases">
        <title>Fibrella sp. HMF5335 genome sequencing and assembly.</title>
        <authorList>
            <person name="Kang H."/>
            <person name="Kim H."/>
            <person name="Bae S."/>
            <person name="Joh K."/>
        </authorList>
    </citation>
    <scope>NUCLEOTIDE SEQUENCE</scope>
    <source>
        <strain evidence="7">HMF5335</strain>
    </source>
</reference>
<dbReference type="PROSITE" id="PS51318">
    <property type="entry name" value="TAT"/>
    <property type="match status" value="1"/>
</dbReference>
<keyword evidence="8" id="KW-1185">Reference proteome</keyword>
<keyword evidence="3" id="KW-0479">Metal-binding</keyword>
<evidence type="ECO:0000313" key="8">
    <source>
        <dbReference type="Proteomes" id="UP000664034"/>
    </source>
</evidence>
<evidence type="ECO:0000256" key="4">
    <source>
        <dbReference type="ARBA" id="ARBA00023002"/>
    </source>
</evidence>
<dbReference type="InterPro" id="IPR006311">
    <property type="entry name" value="TAT_signal"/>
</dbReference>
<dbReference type="AlphaFoldDB" id="A0A939GLU4"/>
<evidence type="ECO:0000256" key="1">
    <source>
        <dbReference type="ARBA" id="ARBA00001924"/>
    </source>
</evidence>
<dbReference type="Pfam" id="PF00174">
    <property type="entry name" value="Oxidored_molyb"/>
    <property type="match status" value="1"/>
</dbReference>
<dbReference type="GO" id="GO:0043546">
    <property type="term" value="F:molybdopterin cofactor binding"/>
    <property type="evidence" value="ECO:0007669"/>
    <property type="project" value="TreeGrafter"/>
</dbReference>
<comment type="caution">
    <text evidence="7">The sequence shown here is derived from an EMBL/GenBank/DDBJ whole genome shotgun (WGS) entry which is preliminary data.</text>
</comment>
<comment type="cofactor">
    <cofactor evidence="1">
        <name>Mo-molybdopterin</name>
        <dbReference type="ChEBI" id="CHEBI:71302"/>
    </cofactor>
</comment>
<evidence type="ECO:0000313" key="7">
    <source>
        <dbReference type="EMBL" id="MBO0939141.1"/>
    </source>
</evidence>
<dbReference type="SUPFAM" id="SSF81296">
    <property type="entry name" value="E set domains"/>
    <property type="match status" value="1"/>
</dbReference>
<dbReference type="Pfam" id="PF03404">
    <property type="entry name" value="Mo-co_dimer"/>
    <property type="match status" value="1"/>
</dbReference>
<feature type="domain" description="Moybdenum cofactor oxidoreductase dimerisation" evidence="6">
    <location>
        <begin position="295"/>
        <end position="414"/>
    </location>
</feature>
<keyword evidence="4" id="KW-0560">Oxidoreductase</keyword>
<proteinExistence type="predicted"/>
<organism evidence="7 8">
    <name type="scientific">Fibrella rubiginis</name>
    <dbReference type="NCBI Taxonomy" id="2817060"/>
    <lineage>
        <taxon>Bacteria</taxon>
        <taxon>Pseudomonadati</taxon>
        <taxon>Bacteroidota</taxon>
        <taxon>Cytophagia</taxon>
        <taxon>Cytophagales</taxon>
        <taxon>Spirosomataceae</taxon>
        <taxon>Fibrella</taxon>
    </lineage>
</organism>
<dbReference type="Gene3D" id="3.90.420.10">
    <property type="entry name" value="Oxidoreductase, molybdopterin-binding domain"/>
    <property type="match status" value="1"/>
</dbReference>
<evidence type="ECO:0000256" key="3">
    <source>
        <dbReference type="ARBA" id="ARBA00022723"/>
    </source>
</evidence>
<feature type="domain" description="Oxidoreductase molybdopterin-binding" evidence="5">
    <location>
        <begin position="102"/>
        <end position="267"/>
    </location>
</feature>
<dbReference type="PANTHER" id="PTHR19372:SF7">
    <property type="entry name" value="SULFITE OXIDASE, MITOCHONDRIAL"/>
    <property type="match status" value="1"/>
</dbReference>
<keyword evidence="2" id="KW-0500">Molybdenum</keyword>
<evidence type="ECO:0000256" key="2">
    <source>
        <dbReference type="ARBA" id="ARBA00022505"/>
    </source>
</evidence>
<dbReference type="InterPro" id="IPR036374">
    <property type="entry name" value="OxRdtase_Mopterin-bd_sf"/>
</dbReference>
<dbReference type="EMBL" id="JAFMYV010000012">
    <property type="protein sequence ID" value="MBO0939141.1"/>
    <property type="molecule type" value="Genomic_DNA"/>
</dbReference>
<name>A0A939GLU4_9BACT</name>
<dbReference type="GO" id="GO:0030151">
    <property type="term" value="F:molybdenum ion binding"/>
    <property type="evidence" value="ECO:0007669"/>
    <property type="project" value="InterPro"/>
</dbReference>
<dbReference type="Proteomes" id="UP000664034">
    <property type="component" value="Unassembled WGS sequence"/>
</dbReference>
<dbReference type="InterPro" id="IPR005066">
    <property type="entry name" value="MoCF_OxRdtse_dimer"/>
</dbReference>
<sequence>MASSSLFNRRGFLRQSALASITGLLGAPIVYARNLPAHYLPLVLEPDPNPLLDKDKAMIVLNDKPWNVETPPHLLDDAVTPASRMFVRNNGLYPADLSEKTLANWTLTVNGESVKQTKTYSLADLKKRFKTYTYQLVLECAGNGRAGYFPKTAGNQWTEGAVSCAEWTGVRLKDLLADVGLKADAVYIGYYGRDQHLSLDPTKSPISRGVPMKKALEDETLIAWAMNGQPIPAAHGAPLRLVIGGWPASVSGKWLHTIAVRNKVHDGTKMTGKSYKVPINPTAPGVDPPEDQFKIIESMPVKSVITFPQTGLQLPADGRTVSLRGHAWAGDRTVREVQVSHDFGATWQRADLKPARNRLAWQHWSAKITLPQPGYYELWARATDDAGVSQPMVMPQWNPEGYCNNACHRVAVKVGA</sequence>
<dbReference type="GO" id="GO:0008482">
    <property type="term" value="F:sulfite oxidase activity"/>
    <property type="evidence" value="ECO:0007669"/>
    <property type="project" value="TreeGrafter"/>
</dbReference>
<dbReference type="SUPFAM" id="SSF56524">
    <property type="entry name" value="Oxidoreductase molybdopterin-binding domain"/>
    <property type="match status" value="1"/>
</dbReference>
<dbReference type="RefSeq" id="WP_207366672.1">
    <property type="nucleotide sequence ID" value="NZ_JAFMYV010000012.1"/>
</dbReference>
<dbReference type="InterPro" id="IPR008335">
    <property type="entry name" value="Mopterin_OxRdtase_euk"/>
</dbReference>
<dbReference type="PRINTS" id="PR00407">
    <property type="entry name" value="EUMOPTERIN"/>
</dbReference>
<dbReference type="GO" id="GO:0020037">
    <property type="term" value="F:heme binding"/>
    <property type="evidence" value="ECO:0007669"/>
    <property type="project" value="TreeGrafter"/>
</dbReference>
<dbReference type="InterPro" id="IPR000572">
    <property type="entry name" value="OxRdtase_Mopterin-bd_dom"/>
</dbReference>
<dbReference type="InterPro" id="IPR014756">
    <property type="entry name" value="Ig_E-set"/>
</dbReference>
<dbReference type="CDD" id="cd02110">
    <property type="entry name" value="SO_family_Moco_dimer"/>
    <property type="match status" value="1"/>
</dbReference>
<dbReference type="GO" id="GO:0006790">
    <property type="term" value="P:sulfur compound metabolic process"/>
    <property type="evidence" value="ECO:0007669"/>
    <property type="project" value="TreeGrafter"/>
</dbReference>
<gene>
    <name evidence="7" type="ORF">J2I47_21480</name>
</gene>
<evidence type="ECO:0000259" key="5">
    <source>
        <dbReference type="Pfam" id="PF00174"/>
    </source>
</evidence>
<evidence type="ECO:0000259" key="6">
    <source>
        <dbReference type="Pfam" id="PF03404"/>
    </source>
</evidence>